<dbReference type="RefSeq" id="WP_062089539.1">
    <property type="nucleotide sequence ID" value="NZ_FCOK02000039.1"/>
</dbReference>
<dbReference type="InterPro" id="IPR015590">
    <property type="entry name" value="Aldehyde_DH_dom"/>
</dbReference>
<dbReference type="InterPro" id="IPR050740">
    <property type="entry name" value="Aldehyde_DH_Superfamily"/>
</dbReference>
<sequence>MSTAPSYSDTQLFIDDTWRATSRTLPVVNPATEIEISRVSMADTADLDEAAAASLRGFKIWRKIPAFERSALMRRAAQLMRERAEDIAVTMTLEQGKPLVESRAETLASADVIEWFAEEARRTYGRVIPSRVNIVRQIVTREPVGPVAAFTPWNFPINQAVRKIAAALAAGCSVVLKGPEETPASCAALVRAFSDAGLPAGVLNLVFGVPAEISNHLIAHPAIRKISFTGSTAIGKLLAAKAGEHMKRATMELGGHAPALVFADSDVPRAARLLAAAKYRNAGQVCISPTRFIVEHSVCDEFIEHFVVAAQTIHVGNGLHDGVQMGALANARRLHAMEQLVADAVAQGATIATGGRRREREGYFFEPTLLIDVPPSARIMNEEPFGPIAAVSTFSTYDEAIGEANRLPFGLAAYAYTCSAATMASLGDDIESGMISINHHGLGMPETPFGGIKDSGYGSEGGSEALEAYLNTKFVSEHR</sequence>
<organism evidence="4 5">
    <name type="scientific">Caballeronia udeis</name>
    <dbReference type="NCBI Taxonomy" id="1232866"/>
    <lineage>
        <taxon>Bacteria</taxon>
        <taxon>Pseudomonadati</taxon>
        <taxon>Pseudomonadota</taxon>
        <taxon>Betaproteobacteria</taxon>
        <taxon>Burkholderiales</taxon>
        <taxon>Burkholderiaceae</taxon>
        <taxon>Caballeronia</taxon>
    </lineage>
</organism>
<dbReference type="OrthoDB" id="6187633at2"/>
<proteinExistence type="inferred from homology"/>
<evidence type="ECO:0000256" key="2">
    <source>
        <dbReference type="ARBA" id="ARBA00023002"/>
    </source>
</evidence>
<dbReference type="Gene3D" id="3.40.309.10">
    <property type="entry name" value="Aldehyde Dehydrogenase, Chain A, domain 2"/>
    <property type="match status" value="1"/>
</dbReference>
<evidence type="ECO:0000259" key="3">
    <source>
        <dbReference type="Pfam" id="PF00171"/>
    </source>
</evidence>
<dbReference type="Proteomes" id="UP000054683">
    <property type="component" value="Unassembled WGS sequence"/>
</dbReference>
<comment type="similarity">
    <text evidence="1">Belongs to the aldehyde dehydrogenase family.</text>
</comment>
<evidence type="ECO:0000256" key="1">
    <source>
        <dbReference type="ARBA" id="ARBA00009986"/>
    </source>
</evidence>
<dbReference type="GO" id="GO:0016620">
    <property type="term" value="F:oxidoreductase activity, acting on the aldehyde or oxo group of donors, NAD or NADP as acceptor"/>
    <property type="evidence" value="ECO:0007669"/>
    <property type="project" value="InterPro"/>
</dbReference>
<dbReference type="PANTHER" id="PTHR43353">
    <property type="entry name" value="SUCCINATE-SEMIALDEHYDE DEHYDROGENASE, MITOCHONDRIAL"/>
    <property type="match status" value="1"/>
</dbReference>
<reference evidence="4 5" key="1">
    <citation type="submission" date="2016-01" db="EMBL/GenBank/DDBJ databases">
        <authorList>
            <person name="Oliw E.H."/>
        </authorList>
    </citation>
    <scope>NUCLEOTIDE SEQUENCE [LARGE SCALE GENOMIC DNA]</scope>
    <source>
        <strain evidence="4">LMG 27134</strain>
    </source>
</reference>
<dbReference type="Pfam" id="PF00171">
    <property type="entry name" value="Aldedh"/>
    <property type="match status" value="1"/>
</dbReference>
<gene>
    <name evidence="4" type="ORF">AWB69_05172</name>
</gene>
<dbReference type="Gene3D" id="3.40.605.10">
    <property type="entry name" value="Aldehyde Dehydrogenase, Chain A, domain 1"/>
    <property type="match status" value="1"/>
</dbReference>
<dbReference type="FunFam" id="3.40.309.10:FF:000009">
    <property type="entry name" value="Aldehyde dehydrogenase A"/>
    <property type="match status" value="1"/>
</dbReference>
<evidence type="ECO:0000313" key="5">
    <source>
        <dbReference type="Proteomes" id="UP000054683"/>
    </source>
</evidence>
<dbReference type="InterPro" id="IPR016163">
    <property type="entry name" value="Ald_DH_C"/>
</dbReference>
<dbReference type="PANTHER" id="PTHR43353:SF5">
    <property type="entry name" value="SUCCINATE-SEMIALDEHYDE DEHYDROGENASE, MITOCHONDRIAL"/>
    <property type="match status" value="1"/>
</dbReference>
<feature type="domain" description="Aldehyde dehydrogenase" evidence="3">
    <location>
        <begin position="20"/>
        <end position="475"/>
    </location>
</feature>
<keyword evidence="2" id="KW-0560">Oxidoreductase</keyword>
<dbReference type="AlphaFoldDB" id="A0A158I394"/>
<dbReference type="SUPFAM" id="SSF53720">
    <property type="entry name" value="ALDH-like"/>
    <property type="match status" value="1"/>
</dbReference>
<name>A0A158I394_9BURK</name>
<dbReference type="CDD" id="cd07103">
    <property type="entry name" value="ALDH_F5_SSADH_GabD"/>
    <property type="match status" value="1"/>
</dbReference>
<protein>
    <submittedName>
        <fullName evidence="4">Succinate-semialdehyde dehydrogenase (NAD(P)(+))</fullName>
    </submittedName>
</protein>
<dbReference type="InterPro" id="IPR016162">
    <property type="entry name" value="Ald_DH_N"/>
</dbReference>
<dbReference type="InterPro" id="IPR016161">
    <property type="entry name" value="Ald_DH/histidinol_DH"/>
</dbReference>
<dbReference type="FunFam" id="3.40.605.10:FF:000033">
    <property type="entry name" value="NAD-dependent succinate-semialdehyde dehydrogenase"/>
    <property type="match status" value="1"/>
</dbReference>
<dbReference type="EMBL" id="FCOK02000039">
    <property type="protein sequence ID" value="SAL50793.1"/>
    <property type="molecule type" value="Genomic_DNA"/>
</dbReference>
<accession>A0A158I394</accession>
<evidence type="ECO:0000313" key="4">
    <source>
        <dbReference type="EMBL" id="SAL50793.1"/>
    </source>
</evidence>